<accession>A0AAN4Z4D2</accession>
<dbReference type="EMBL" id="BTRK01000002">
    <property type="protein sequence ID" value="GMR34312.1"/>
    <property type="molecule type" value="Genomic_DNA"/>
</dbReference>
<feature type="region of interest" description="Disordered" evidence="1">
    <location>
        <begin position="42"/>
        <end position="92"/>
    </location>
</feature>
<gene>
    <name evidence="2" type="ORF">PMAYCL1PPCAC_04507</name>
</gene>
<name>A0AAN4Z4D2_9BILA</name>
<dbReference type="AlphaFoldDB" id="A0AAN4Z4D2"/>
<evidence type="ECO:0000256" key="1">
    <source>
        <dbReference type="SAM" id="MobiDB-lite"/>
    </source>
</evidence>
<protein>
    <submittedName>
        <fullName evidence="2">Uncharacterized protein</fullName>
    </submittedName>
</protein>
<organism evidence="2 3">
    <name type="scientific">Pristionchus mayeri</name>
    <dbReference type="NCBI Taxonomy" id="1317129"/>
    <lineage>
        <taxon>Eukaryota</taxon>
        <taxon>Metazoa</taxon>
        <taxon>Ecdysozoa</taxon>
        <taxon>Nematoda</taxon>
        <taxon>Chromadorea</taxon>
        <taxon>Rhabditida</taxon>
        <taxon>Rhabditina</taxon>
        <taxon>Diplogasteromorpha</taxon>
        <taxon>Diplogasteroidea</taxon>
        <taxon>Neodiplogasteridae</taxon>
        <taxon>Pristionchus</taxon>
    </lineage>
</organism>
<reference evidence="3" key="1">
    <citation type="submission" date="2022-10" db="EMBL/GenBank/DDBJ databases">
        <title>Genome assembly of Pristionchus species.</title>
        <authorList>
            <person name="Yoshida K."/>
            <person name="Sommer R.J."/>
        </authorList>
    </citation>
    <scope>NUCLEOTIDE SEQUENCE [LARGE SCALE GENOMIC DNA]</scope>
    <source>
        <strain evidence="3">RS5460</strain>
    </source>
</reference>
<feature type="compositionally biased region" description="Basic and acidic residues" evidence="1">
    <location>
        <begin position="153"/>
        <end position="166"/>
    </location>
</feature>
<evidence type="ECO:0000313" key="3">
    <source>
        <dbReference type="Proteomes" id="UP001328107"/>
    </source>
</evidence>
<dbReference type="Proteomes" id="UP001328107">
    <property type="component" value="Unassembled WGS sequence"/>
</dbReference>
<proteinExistence type="predicted"/>
<feature type="non-terminal residue" evidence="2">
    <location>
        <position position="175"/>
    </location>
</feature>
<keyword evidence="3" id="KW-1185">Reference proteome</keyword>
<evidence type="ECO:0000313" key="2">
    <source>
        <dbReference type="EMBL" id="GMR34312.1"/>
    </source>
</evidence>
<feature type="region of interest" description="Disordered" evidence="1">
    <location>
        <begin position="150"/>
        <end position="175"/>
    </location>
</feature>
<comment type="caution">
    <text evidence="2">The sequence shown here is derived from an EMBL/GenBank/DDBJ whole genome shotgun (WGS) entry which is preliminary data.</text>
</comment>
<sequence>MRLRLCSTSLSRGLLGRDRGSRDIQAPSGAYRTLRDYRTRWGDSSGGVKEGREEKRGNTPWRPHSGGFRDGGEGGSRASNGRRRRERRRSIDEQLEWRDLTSRHGDLLAHARRHGLAHRLAEPVLQSGAKTIDRCDRQEKMEERHAIRQVRMRRNEGEKTSGTRTDEDYDVMPPL</sequence>